<reference evidence="5" key="1">
    <citation type="submission" date="2016-10" db="EMBL/GenBank/DDBJ databases">
        <authorList>
            <person name="Varghese N."/>
            <person name="Submissions S."/>
        </authorList>
    </citation>
    <scope>NUCLEOTIDE SEQUENCE [LARGE SCALE GENOMIC DNA]</scope>
    <source>
        <strain evidence="5">DSM 44796</strain>
    </source>
</reference>
<dbReference type="SUPFAM" id="SSF47336">
    <property type="entry name" value="ACP-like"/>
    <property type="match status" value="1"/>
</dbReference>
<feature type="domain" description="Carrier" evidence="3">
    <location>
        <begin position="3"/>
        <end position="81"/>
    </location>
</feature>
<evidence type="ECO:0000313" key="5">
    <source>
        <dbReference type="Proteomes" id="UP000199682"/>
    </source>
</evidence>
<protein>
    <submittedName>
        <fullName evidence="4">Acyl carrier protein</fullName>
    </submittedName>
</protein>
<organism evidence="4 5">
    <name type="scientific">Lentzea albidocapillata subsp. violacea</name>
    <dbReference type="NCBI Taxonomy" id="128104"/>
    <lineage>
        <taxon>Bacteria</taxon>
        <taxon>Bacillati</taxon>
        <taxon>Actinomycetota</taxon>
        <taxon>Actinomycetes</taxon>
        <taxon>Pseudonocardiales</taxon>
        <taxon>Pseudonocardiaceae</taxon>
        <taxon>Lentzea</taxon>
    </lineage>
</organism>
<dbReference type="Gene3D" id="1.10.1200.10">
    <property type="entry name" value="ACP-like"/>
    <property type="match status" value="1"/>
</dbReference>
<accession>A0A1G9XSX1</accession>
<dbReference type="Proteomes" id="UP000199682">
    <property type="component" value="Unassembled WGS sequence"/>
</dbReference>
<evidence type="ECO:0000259" key="3">
    <source>
        <dbReference type="PROSITE" id="PS50075"/>
    </source>
</evidence>
<keyword evidence="1" id="KW-0596">Phosphopantetheine</keyword>
<evidence type="ECO:0000313" key="4">
    <source>
        <dbReference type="EMBL" id="SDM99884.1"/>
    </source>
</evidence>
<evidence type="ECO:0000256" key="2">
    <source>
        <dbReference type="ARBA" id="ARBA00022553"/>
    </source>
</evidence>
<dbReference type="InterPro" id="IPR036736">
    <property type="entry name" value="ACP-like_sf"/>
</dbReference>
<dbReference type="PROSITE" id="PS50075">
    <property type="entry name" value="CARRIER"/>
    <property type="match status" value="1"/>
</dbReference>
<evidence type="ECO:0000256" key="1">
    <source>
        <dbReference type="ARBA" id="ARBA00022450"/>
    </source>
</evidence>
<dbReference type="InterPro" id="IPR006162">
    <property type="entry name" value="Ppantetheine_attach_site"/>
</dbReference>
<sequence>MSTPWEDRFERVLRPHLVHLDEGSGIPADRRLIELGLDSLSVVNLLMDLEDEYGIGFPDDQLNAETFATAGRLWTVLSELRV</sequence>
<dbReference type="PROSITE" id="PS00012">
    <property type="entry name" value="PHOSPHOPANTETHEINE"/>
    <property type="match status" value="1"/>
</dbReference>
<gene>
    <name evidence="4" type="ORF">SAMN04488074_13134</name>
</gene>
<dbReference type="EMBL" id="FNET01000031">
    <property type="protein sequence ID" value="SDM99884.1"/>
    <property type="molecule type" value="Genomic_DNA"/>
</dbReference>
<dbReference type="InterPro" id="IPR009081">
    <property type="entry name" value="PP-bd_ACP"/>
</dbReference>
<dbReference type="Pfam" id="PF00550">
    <property type="entry name" value="PP-binding"/>
    <property type="match status" value="1"/>
</dbReference>
<dbReference type="RefSeq" id="WP_090014676.1">
    <property type="nucleotide sequence ID" value="NZ_FNET01000031.1"/>
</dbReference>
<dbReference type="AlphaFoldDB" id="A0A1G9XSX1"/>
<keyword evidence="2" id="KW-0597">Phosphoprotein</keyword>
<proteinExistence type="predicted"/>
<name>A0A1G9XSX1_9PSEU</name>